<evidence type="ECO:0000256" key="3">
    <source>
        <dbReference type="ARBA" id="ARBA00023125"/>
    </source>
</evidence>
<name>A0ABS1M5K7_9NOCA</name>
<keyword evidence="8" id="KW-1185">Reference proteome</keyword>
<evidence type="ECO:0000256" key="2">
    <source>
        <dbReference type="ARBA" id="ARBA00023015"/>
    </source>
</evidence>
<gene>
    <name evidence="7" type="ORF">JK358_13170</name>
</gene>
<evidence type="ECO:0000256" key="1">
    <source>
        <dbReference type="ARBA" id="ARBA00009437"/>
    </source>
</evidence>
<dbReference type="Pfam" id="PF03466">
    <property type="entry name" value="LysR_substrate"/>
    <property type="match status" value="1"/>
</dbReference>
<dbReference type="InterPro" id="IPR005119">
    <property type="entry name" value="LysR_subst-bd"/>
</dbReference>
<keyword evidence="3" id="KW-0238">DNA-binding</keyword>
<dbReference type="Gene3D" id="1.10.10.10">
    <property type="entry name" value="Winged helix-like DNA-binding domain superfamily/Winged helix DNA-binding domain"/>
    <property type="match status" value="1"/>
</dbReference>
<keyword evidence="5" id="KW-0804">Transcription</keyword>
<dbReference type="SUPFAM" id="SSF53850">
    <property type="entry name" value="Periplasmic binding protein-like II"/>
    <property type="match status" value="1"/>
</dbReference>
<evidence type="ECO:0000256" key="5">
    <source>
        <dbReference type="ARBA" id="ARBA00023163"/>
    </source>
</evidence>
<dbReference type="PRINTS" id="PR00039">
    <property type="entry name" value="HTHLYSR"/>
</dbReference>
<comment type="similarity">
    <text evidence="1">Belongs to the LysR transcriptional regulatory family.</text>
</comment>
<keyword evidence="4" id="KW-0010">Activator</keyword>
<comment type="caution">
    <text evidence="7">The sequence shown here is derived from an EMBL/GenBank/DDBJ whole genome shotgun (WGS) entry which is preliminary data.</text>
</comment>
<evidence type="ECO:0000256" key="4">
    <source>
        <dbReference type="ARBA" id="ARBA00023159"/>
    </source>
</evidence>
<dbReference type="InterPro" id="IPR036388">
    <property type="entry name" value="WH-like_DNA-bd_sf"/>
</dbReference>
<dbReference type="Gene3D" id="3.40.190.10">
    <property type="entry name" value="Periplasmic binding protein-like II"/>
    <property type="match status" value="2"/>
</dbReference>
<proteinExistence type="inferred from homology"/>
<dbReference type="PANTHER" id="PTHR30346">
    <property type="entry name" value="TRANSCRIPTIONAL DUAL REGULATOR HCAR-RELATED"/>
    <property type="match status" value="1"/>
</dbReference>
<dbReference type="Proteomes" id="UP000602198">
    <property type="component" value="Unassembled WGS sequence"/>
</dbReference>
<dbReference type="EMBL" id="JAERRJ010000004">
    <property type="protein sequence ID" value="MBL1075345.1"/>
    <property type="molecule type" value="Genomic_DNA"/>
</dbReference>
<protein>
    <submittedName>
        <fullName evidence="7">LysR family transcriptional regulator</fullName>
    </submittedName>
</protein>
<dbReference type="Pfam" id="PF00126">
    <property type="entry name" value="HTH_1"/>
    <property type="match status" value="1"/>
</dbReference>
<evidence type="ECO:0000313" key="8">
    <source>
        <dbReference type="Proteomes" id="UP000602198"/>
    </source>
</evidence>
<evidence type="ECO:0000259" key="6">
    <source>
        <dbReference type="PROSITE" id="PS50931"/>
    </source>
</evidence>
<reference evidence="7 8" key="1">
    <citation type="submission" date="2021-01" db="EMBL/GenBank/DDBJ databases">
        <title>WGS of actinomycetes isolated from Thailand.</title>
        <authorList>
            <person name="Thawai C."/>
        </authorList>
    </citation>
    <scope>NUCLEOTIDE SEQUENCE [LARGE SCALE GENOMIC DNA]</scope>
    <source>
        <strain evidence="7 8">LPG 2</strain>
    </source>
</reference>
<feature type="domain" description="HTH lysR-type" evidence="6">
    <location>
        <begin position="1"/>
        <end position="58"/>
    </location>
</feature>
<dbReference type="SUPFAM" id="SSF46785">
    <property type="entry name" value="Winged helix' DNA-binding domain"/>
    <property type="match status" value="1"/>
</dbReference>
<dbReference type="InterPro" id="IPR000847">
    <property type="entry name" value="LysR_HTH_N"/>
</dbReference>
<sequence length="302" mass="32212">MNTRLLESFLVVASELNITRAAAQLHLTQQTLSAQVRHLERELGAELLVRDSRGVRLTPAGQAFAAGAERVVNELNVLVGQVRAVDAAAVHTLRVVCCPRATAPFMIRVADAVEAANPDVRIELTSVRTIPEGLRILDSGRADAGLLWAPVIDIGLHHSVIGSEPWVAALDPGHRLAARTSVTLAELGAEPVALPAIFVSEAAEQHWLAALRADGAAFDPAVRDTEDGPILAARRQGVWLAPRSLARRYTIDGLVLIPVSDAPSIDAAVVWTTRAPGAPIRTLIDAVRAAVERPQNLFVPPP</sequence>
<evidence type="ECO:0000313" key="7">
    <source>
        <dbReference type="EMBL" id="MBL1075345.1"/>
    </source>
</evidence>
<accession>A0ABS1M5K7</accession>
<dbReference type="RefSeq" id="WP_201947216.1">
    <property type="nucleotide sequence ID" value="NZ_JAERRJ010000004.1"/>
</dbReference>
<dbReference type="PANTHER" id="PTHR30346:SF0">
    <property type="entry name" value="HCA OPERON TRANSCRIPTIONAL ACTIVATOR HCAR"/>
    <property type="match status" value="1"/>
</dbReference>
<keyword evidence="2" id="KW-0805">Transcription regulation</keyword>
<organism evidence="7 8">
    <name type="scientific">Nocardia acididurans</name>
    <dbReference type="NCBI Taxonomy" id="2802282"/>
    <lineage>
        <taxon>Bacteria</taxon>
        <taxon>Bacillati</taxon>
        <taxon>Actinomycetota</taxon>
        <taxon>Actinomycetes</taxon>
        <taxon>Mycobacteriales</taxon>
        <taxon>Nocardiaceae</taxon>
        <taxon>Nocardia</taxon>
    </lineage>
</organism>
<dbReference type="InterPro" id="IPR036390">
    <property type="entry name" value="WH_DNA-bd_sf"/>
</dbReference>
<dbReference type="PROSITE" id="PS50931">
    <property type="entry name" value="HTH_LYSR"/>
    <property type="match status" value="1"/>
</dbReference>